<reference evidence="6 7" key="1">
    <citation type="submission" date="2016-07" db="EMBL/GenBank/DDBJ databases">
        <title>Pervasive Adenine N6-methylation of Active Genes in Fungi.</title>
        <authorList>
            <consortium name="DOE Joint Genome Institute"/>
            <person name="Mondo S.J."/>
            <person name="Dannebaum R.O."/>
            <person name="Kuo R.C."/>
            <person name="Labutti K."/>
            <person name="Haridas S."/>
            <person name="Kuo A."/>
            <person name="Salamov A."/>
            <person name="Ahrendt S.R."/>
            <person name="Lipzen A."/>
            <person name="Sullivan W."/>
            <person name="Andreopoulos W.B."/>
            <person name="Clum A."/>
            <person name="Lindquist E."/>
            <person name="Daum C."/>
            <person name="Ramamoorthy G.K."/>
            <person name="Gryganskyi A."/>
            <person name="Culley D."/>
            <person name="Magnuson J.K."/>
            <person name="James T.Y."/>
            <person name="O'Malley M.A."/>
            <person name="Stajich J.E."/>
            <person name="Spatafora J.W."/>
            <person name="Visel A."/>
            <person name="Grigoriev I.V."/>
        </authorList>
    </citation>
    <scope>NUCLEOTIDE SEQUENCE [LARGE SCALE GENOMIC DNA]</scope>
    <source>
        <strain evidence="6 7">62-1032</strain>
    </source>
</reference>
<feature type="transmembrane region" description="Helical" evidence="5">
    <location>
        <begin position="118"/>
        <end position="135"/>
    </location>
</feature>
<evidence type="ECO:0000256" key="2">
    <source>
        <dbReference type="ARBA" id="ARBA00022692"/>
    </source>
</evidence>
<protein>
    <submittedName>
        <fullName evidence="6">Major facilitator superfamily domain-containing protein</fullName>
    </submittedName>
</protein>
<evidence type="ECO:0000256" key="3">
    <source>
        <dbReference type="ARBA" id="ARBA00022989"/>
    </source>
</evidence>
<evidence type="ECO:0000256" key="1">
    <source>
        <dbReference type="ARBA" id="ARBA00004141"/>
    </source>
</evidence>
<dbReference type="EMBL" id="MCGR01000092">
    <property type="protein sequence ID" value="ORY55150.1"/>
    <property type="molecule type" value="Genomic_DNA"/>
</dbReference>
<keyword evidence="7" id="KW-1185">Reference proteome</keyword>
<feature type="transmembrane region" description="Helical" evidence="5">
    <location>
        <begin position="29"/>
        <end position="52"/>
    </location>
</feature>
<keyword evidence="3 5" id="KW-1133">Transmembrane helix</keyword>
<feature type="transmembrane region" description="Helical" evidence="5">
    <location>
        <begin position="155"/>
        <end position="176"/>
    </location>
</feature>
<keyword evidence="4 5" id="KW-0472">Membrane</keyword>
<dbReference type="PANTHER" id="PTHR23294">
    <property type="entry name" value="ET TRANSLATION PRODUCT-RELATED"/>
    <property type="match status" value="1"/>
</dbReference>
<dbReference type="Pfam" id="PF07690">
    <property type="entry name" value="MFS_1"/>
    <property type="match status" value="1"/>
</dbReference>
<feature type="transmembrane region" description="Helical" evidence="5">
    <location>
        <begin position="188"/>
        <end position="208"/>
    </location>
</feature>
<sequence length="485" mass="52160">MGLPAATVAELDSSTDGTVYKTHWFRSSYFQAFVLGLASFCCPGIWGAMANLGAGGLQSASTGNAATAVTFALMVFTCLLGSPLLGKFGPRICLILGTYGYAPYAAGLYCNSKFGTQWGVIFGAACCGLSAGIFWATEGTCIATYPEPERRGRAIALWFSINQLGSVLGGAVNLALNVKLNKIGGISVNTYAVFIAIQCLGPGVALLLSNPSQVQRKDGRKPLITTNKLGFFGELKATVSLWKRPTNWILGVLFFMTQWGSGSTGYYLATYFTVRSRALSSLCTALLSQSLIYALGAWSDNTRFSVRFRATTTAAVLMVGLGYSWIHFLVNQYDYSRREVAPVFDWSQGGIWFGAWFPVVAQSLFSQLLYNWLYWVVAFLATGEEQGRQVATMRSVESLSSTLTYGVSAAAIPHINLVGASLAIYISGIPAVIFAVLHVSRREEHGLNVLAATEETEQAEAIEEKGSVASLGFGLREGVQVAKRC</sequence>
<dbReference type="OrthoDB" id="196103at2759"/>
<dbReference type="Proteomes" id="UP000193467">
    <property type="component" value="Unassembled WGS sequence"/>
</dbReference>
<dbReference type="GO" id="GO:0022857">
    <property type="term" value="F:transmembrane transporter activity"/>
    <property type="evidence" value="ECO:0007669"/>
    <property type="project" value="InterPro"/>
</dbReference>
<keyword evidence="2 5" id="KW-0812">Transmembrane</keyword>
<comment type="caution">
    <text evidence="6">The sequence shown here is derived from an EMBL/GenBank/DDBJ whole genome shotgun (WGS) entry which is preliminary data.</text>
</comment>
<dbReference type="Gene3D" id="1.20.1250.20">
    <property type="entry name" value="MFS general substrate transporter like domains"/>
    <property type="match status" value="1"/>
</dbReference>
<feature type="transmembrane region" description="Helical" evidence="5">
    <location>
        <begin position="415"/>
        <end position="437"/>
    </location>
</feature>
<dbReference type="PANTHER" id="PTHR23294:SF19">
    <property type="entry name" value="DUF895 DOMAIN MEMBRANE PROTEIN-RELATED"/>
    <property type="match status" value="1"/>
</dbReference>
<feature type="transmembrane region" description="Helical" evidence="5">
    <location>
        <begin position="248"/>
        <end position="269"/>
    </location>
</feature>
<organism evidence="6 7">
    <name type="scientific">Leucosporidium creatinivorum</name>
    <dbReference type="NCBI Taxonomy" id="106004"/>
    <lineage>
        <taxon>Eukaryota</taxon>
        <taxon>Fungi</taxon>
        <taxon>Dikarya</taxon>
        <taxon>Basidiomycota</taxon>
        <taxon>Pucciniomycotina</taxon>
        <taxon>Microbotryomycetes</taxon>
        <taxon>Leucosporidiales</taxon>
        <taxon>Leucosporidium</taxon>
    </lineage>
</organism>
<evidence type="ECO:0000256" key="4">
    <source>
        <dbReference type="ARBA" id="ARBA00023136"/>
    </source>
</evidence>
<gene>
    <name evidence="6" type="ORF">BCR35DRAFT_335649</name>
</gene>
<dbReference type="InParanoid" id="A0A1Y2D782"/>
<evidence type="ECO:0000313" key="6">
    <source>
        <dbReference type="EMBL" id="ORY55150.1"/>
    </source>
</evidence>
<proteinExistence type="predicted"/>
<dbReference type="SUPFAM" id="SSF103473">
    <property type="entry name" value="MFS general substrate transporter"/>
    <property type="match status" value="1"/>
</dbReference>
<evidence type="ECO:0000313" key="7">
    <source>
        <dbReference type="Proteomes" id="UP000193467"/>
    </source>
</evidence>
<evidence type="ECO:0000256" key="5">
    <source>
        <dbReference type="SAM" id="Phobius"/>
    </source>
</evidence>
<feature type="transmembrane region" description="Helical" evidence="5">
    <location>
        <begin position="88"/>
        <end position="106"/>
    </location>
</feature>
<dbReference type="InterPro" id="IPR051617">
    <property type="entry name" value="UNC-93-like_regulator"/>
</dbReference>
<feature type="transmembrane region" description="Helical" evidence="5">
    <location>
        <begin position="64"/>
        <end position="82"/>
    </location>
</feature>
<dbReference type="AlphaFoldDB" id="A0A1Y2D782"/>
<accession>A0A1Y2D782</accession>
<dbReference type="InterPro" id="IPR036259">
    <property type="entry name" value="MFS_trans_sf"/>
</dbReference>
<comment type="subcellular location">
    <subcellularLocation>
        <location evidence="1">Membrane</location>
        <topology evidence="1">Multi-pass membrane protein</topology>
    </subcellularLocation>
</comment>
<name>A0A1Y2D782_9BASI</name>
<dbReference type="GO" id="GO:0016020">
    <property type="term" value="C:membrane"/>
    <property type="evidence" value="ECO:0007669"/>
    <property type="project" value="UniProtKB-SubCell"/>
</dbReference>
<feature type="transmembrane region" description="Helical" evidence="5">
    <location>
        <begin position="278"/>
        <end position="298"/>
    </location>
</feature>
<dbReference type="InterPro" id="IPR011701">
    <property type="entry name" value="MFS"/>
</dbReference>
<feature type="transmembrane region" description="Helical" evidence="5">
    <location>
        <begin position="310"/>
        <end position="330"/>
    </location>
</feature>
<feature type="transmembrane region" description="Helical" evidence="5">
    <location>
        <begin position="351"/>
        <end position="370"/>
    </location>
</feature>